<dbReference type="InterPro" id="IPR009100">
    <property type="entry name" value="AcylCoA_DH/oxidase_NM_dom_sf"/>
</dbReference>
<keyword evidence="5 6" id="KW-0560">Oxidoreductase</keyword>
<dbReference type="AlphaFoldDB" id="A0A8J3M586"/>
<evidence type="ECO:0000256" key="4">
    <source>
        <dbReference type="ARBA" id="ARBA00022827"/>
    </source>
</evidence>
<sequence>MAFPRMHLEHEHEMFRSQVRRFLQQNMSAKVPKWRAQGHVDREDFRTFGAQGWLCLWAEENFGGPGIRDIRYDQVLQEETIRWTDIGFFHNAHSMLVGPYIDSFATPAQKARFLPGAVSGATIMGIAMTEPDTGSDLAAIRTRAEDRGDHFLVNGAKTFISNGIIGDLFVVAARTGDKRGQIGLFVVTSDMPGFSRGRHLRKMGMPVQDTAELRFEDVRVPRDNLLGDPGRGFAYMAECLAVERTMSAISSLAHAQVAFDVTLEFVKQRQAFGQPVGAFQNTSFVMADLRARLDAAQAYLDQCVMLSNAARLTPEDAAAAKLLCSELQGAVVDAGVQFHGGAGYMDEYEISHMFRDARIARIYAGTSEIMKGIIGRGLGLGERALRG</sequence>
<name>A0A8J3M586_9RHOB</name>
<dbReference type="InterPro" id="IPR037069">
    <property type="entry name" value="AcylCoA_DH/ox_N_sf"/>
</dbReference>
<comment type="cofactor">
    <cofactor evidence="1 6">
        <name>FAD</name>
        <dbReference type="ChEBI" id="CHEBI:57692"/>
    </cofactor>
</comment>
<proteinExistence type="inferred from homology"/>
<feature type="domain" description="Acyl-CoA dehydrogenase/oxidase C-terminal" evidence="7">
    <location>
        <begin position="230"/>
        <end position="378"/>
    </location>
</feature>
<dbReference type="InterPro" id="IPR036250">
    <property type="entry name" value="AcylCo_DH-like_C"/>
</dbReference>
<reference evidence="10" key="2">
    <citation type="submission" date="2020-09" db="EMBL/GenBank/DDBJ databases">
        <authorList>
            <person name="Sun Q."/>
            <person name="Kim S."/>
        </authorList>
    </citation>
    <scope>NUCLEOTIDE SEQUENCE</scope>
    <source>
        <strain evidence="10">KCTC 42650</strain>
    </source>
</reference>
<dbReference type="SUPFAM" id="SSF56645">
    <property type="entry name" value="Acyl-CoA dehydrogenase NM domain-like"/>
    <property type="match status" value="1"/>
</dbReference>
<dbReference type="Gene3D" id="2.40.110.10">
    <property type="entry name" value="Butyryl-CoA Dehydrogenase, subunit A, domain 2"/>
    <property type="match status" value="1"/>
</dbReference>
<dbReference type="Pfam" id="PF00441">
    <property type="entry name" value="Acyl-CoA_dh_1"/>
    <property type="match status" value="1"/>
</dbReference>
<evidence type="ECO:0000259" key="7">
    <source>
        <dbReference type="Pfam" id="PF00441"/>
    </source>
</evidence>
<dbReference type="Gene3D" id="1.20.140.10">
    <property type="entry name" value="Butyryl-CoA Dehydrogenase, subunit A, domain 3"/>
    <property type="match status" value="1"/>
</dbReference>
<keyword evidence="3 6" id="KW-0285">Flavoprotein</keyword>
<dbReference type="InterPro" id="IPR013786">
    <property type="entry name" value="AcylCoA_DH/ox_N"/>
</dbReference>
<keyword evidence="4 6" id="KW-0274">FAD</keyword>
<dbReference type="FunFam" id="1.20.140.10:FF:000001">
    <property type="entry name" value="Acyl-CoA dehydrogenase"/>
    <property type="match status" value="1"/>
</dbReference>
<dbReference type="Gene3D" id="1.10.540.10">
    <property type="entry name" value="Acyl-CoA dehydrogenase/oxidase, N-terminal domain"/>
    <property type="match status" value="1"/>
</dbReference>
<protein>
    <submittedName>
        <fullName evidence="10">Acyl-CoA dehydrogenase</fullName>
    </submittedName>
</protein>
<dbReference type="Pfam" id="PF02771">
    <property type="entry name" value="Acyl-CoA_dh_N"/>
    <property type="match status" value="1"/>
</dbReference>
<feature type="domain" description="Acyl-CoA dehydrogenase/oxidase N-terminal" evidence="9">
    <location>
        <begin position="10"/>
        <end position="120"/>
    </location>
</feature>
<evidence type="ECO:0000313" key="11">
    <source>
        <dbReference type="Proteomes" id="UP000626220"/>
    </source>
</evidence>
<evidence type="ECO:0000256" key="3">
    <source>
        <dbReference type="ARBA" id="ARBA00022630"/>
    </source>
</evidence>
<evidence type="ECO:0000256" key="5">
    <source>
        <dbReference type="ARBA" id="ARBA00023002"/>
    </source>
</evidence>
<evidence type="ECO:0000256" key="2">
    <source>
        <dbReference type="ARBA" id="ARBA00009347"/>
    </source>
</evidence>
<dbReference type="FunFam" id="2.40.110.10:FF:000002">
    <property type="entry name" value="Acyl-CoA dehydrogenase fadE12"/>
    <property type="match status" value="1"/>
</dbReference>
<dbReference type="RefSeq" id="WP_189678355.1">
    <property type="nucleotide sequence ID" value="NZ_BNCJ01000001.1"/>
</dbReference>
<comment type="caution">
    <text evidence="10">The sequence shown here is derived from an EMBL/GenBank/DDBJ whole genome shotgun (WGS) entry which is preliminary data.</text>
</comment>
<comment type="similarity">
    <text evidence="2 6">Belongs to the acyl-CoA dehydrogenase family.</text>
</comment>
<organism evidence="10 11">
    <name type="scientific">Seohaeicola zhoushanensis</name>
    <dbReference type="NCBI Taxonomy" id="1569283"/>
    <lineage>
        <taxon>Bacteria</taxon>
        <taxon>Pseudomonadati</taxon>
        <taxon>Pseudomonadota</taxon>
        <taxon>Alphaproteobacteria</taxon>
        <taxon>Rhodobacterales</taxon>
        <taxon>Roseobacteraceae</taxon>
        <taxon>Seohaeicola</taxon>
    </lineage>
</organism>
<dbReference type="Pfam" id="PF02770">
    <property type="entry name" value="Acyl-CoA_dh_M"/>
    <property type="match status" value="1"/>
</dbReference>
<accession>A0A8J3M586</accession>
<dbReference type="GO" id="GO:0003995">
    <property type="term" value="F:acyl-CoA dehydrogenase activity"/>
    <property type="evidence" value="ECO:0007669"/>
    <property type="project" value="TreeGrafter"/>
</dbReference>
<dbReference type="EMBL" id="BNCJ01000001">
    <property type="protein sequence ID" value="GHF35568.1"/>
    <property type="molecule type" value="Genomic_DNA"/>
</dbReference>
<dbReference type="GO" id="GO:0050660">
    <property type="term" value="F:flavin adenine dinucleotide binding"/>
    <property type="evidence" value="ECO:0007669"/>
    <property type="project" value="InterPro"/>
</dbReference>
<dbReference type="PANTHER" id="PTHR43884:SF12">
    <property type="entry name" value="ISOVALERYL-COA DEHYDROGENASE, MITOCHONDRIAL-RELATED"/>
    <property type="match status" value="1"/>
</dbReference>
<evidence type="ECO:0000259" key="9">
    <source>
        <dbReference type="Pfam" id="PF02771"/>
    </source>
</evidence>
<evidence type="ECO:0000256" key="6">
    <source>
        <dbReference type="RuleBase" id="RU362125"/>
    </source>
</evidence>
<dbReference type="PANTHER" id="PTHR43884">
    <property type="entry name" value="ACYL-COA DEHYDROGENASE"/>
    <property type="match status" value="1"/>
</dbReference>
<dbReference type="InterPro" id="IPR006091">
    <property type="entry name" value="Acyl-CoA_Oxase/DH_mid-dom"/>
</dbReference>
<dbReference type="Proteomes" id="UP000626220">
    <property type="component" value="Unassembled WGS sequence"/>
</dbReference>
<gene>
    <name evidence="10" type="ORF">GCM10017056_03980</name>
</gene>
<dbReference type="SUPFAM" id="SSF47203">
    <property type="entry name" value="Acyl-CoA dehydrogenase C-terminal domain-like"/>
    <property type="match status" value="1"/>
</dbReference>
<reference evidence="10" key="1">
    <citation type="journal article" date="2014" name="Int. J. Syst. Evol. Microbiol.">
        <title>Complete genome sequence of Corynebacterium casei LMG S-19264T (=DSM 44701T), isolated from a smear-ripened cheese.</title>
        <authorList>
            <consortium name="US DOE Joint Genome Institute (JGI-PGF)"/>
            <person name="Walter F."/>
            <person name="Albersmeier A."/>
            <person name="Kalinowski J."/>
            <person name="Ruckert C."/>
        </authorList>
    </citation>
    <scope>NUCLEOTIDE SEQUENCE</scope>
    <source>
        <strain evidence="10">KCTC 42650</strain>
    </source>
</reference>
<dbReference type="InterPro" id="IPR009075">
    <property type="entry name" value="AcylCo_DH/oxidase_C"/>
</dbReference>
<evidence type="ECO:0000256" key="1">
    <source>
        <dbReference type="ARBA" id="ARBA00001974"/>
    </source>
</evidence>
<keyword evidence="11" id="KW-1185">Reference proteome</keyword>
<feature type="domain" description="Acyl-CoA oxidase/dehydrogenase middle" evidence="8">
    <location>
        <begin position="126"/>
        <end position="218"/>
    </location>
</feature>
<evidence type="ECO:0000259" key="8">
    <source>
        <dbReference type="Pfam" id="PF02770"/>
    </source>
</evidence>
<dbReference type="InterPro" id="IPR046373">
    <property type="entry name" value="Acyl-CoA_Oxase/DH_mid-dom_sf"/>
</dbReference>
<evidence type="ECO:0000313" key="10">
    <source>
        <dbReference type="EMBL" id="GHF35568.1"/>
    </source>
</evidence>